<proteinExistence type="predicted"/>
<evidence type="ECO:0000259" key="4">
    <source>
        <dbReference type="PROSITE" id="PS51387"/>
    </source>
</evidence>
<dbReference type="InterPro" id="IPR051312">
    <property type="entry name" value="Diverse_Substr_Oxidored"/>
</dbReference>
<dbReference type="InterPro" id="IPR016167">
    <property type="entry name" value="FAD-bd_PCMH_sub1"/>
</dbReference>
<evidence type="ECO:0000256" key="2">
    <source>
        <dbReference type="ARBA" id="ARBA00022827"/>
    </source>
</evidence>
<sequence>MFPFDYLRPQSLTEAIAAHDGEERRYLAGGQSLLAALKLRLAQPSALIDVARLPELAGMRQDDGALVVGAAVTHAQMAAITAIPALADLAGSIGDLQVRNMGTLGGALANADPASDHAAAVLGLGALIRTDRRVIPADAFFLGMFETSLEPGELIVSVSYPLPRRAGYAKTRNPASGYPVVGVFVAETESGVRVAVTGAASCPFRLTGFEMALEGDYSTAALEGLTFTADDLSRDLHASAEYRAALIPVLARRALGCGS</sequence>
<evidence type="ECO:0000256" key="3">
    <source>
        <dbReference type="ARBA" id="ARBA00023002"/>
    </source>
</evidence>
<dbReference type="SUPFAM" id="SSF56176">
    <property type="entry name" value="FAD-binding/transporter-associated domain-like"/>
    <property type="match status" value="1"/>
</dbReference>
<dbReference type="SUPFAM" id="SSF55447">
    <property type="entry name" value="CO dehydrogenase flavoprotein C-terminal domain-like"/>
    <property type="match status" value="1"/>
</dbReference>
<dbReference type="Pfam" id="PF00941">
    <property type="entry name" value="FAD_binding_5"/>
    <property type="match status" value="1"/>
</dbReference>
<comment type="caution">
    <text evidence="5">The sequence shown here is derived from an EMBL/GenBank/DDBJ whole genome shotgun (WGS) entry which is preliminary data.</text>
</comment>
<evidence type="ECO:0000256" key="1">
    <source>
        <dbReference type="ARBA" id="ARBA00022630"/>
    </source>
</evidence>
<evidence type="ECO:0000313" key="6">
    <source>
        <dbReference type="Proteomes" id="UP000031971"/>
    </source>
</evidence>
<dbReference type="Gene3D" id="3.30.465.10">
    <property type="match status" value="1"/>
</dbReference>
<dbReference type="InterPro" id="IPR016169">
    <property type="entry name" value="FAD-bd_PCMH_sub2"/>
</dbReference>
<dbReference type="InterPro" id="IPR036318">
    <property type="entry name" value="FAD-bd_PCMH-like_sf"/>
</dbReference>
<dbReference type="InterPro" id="IPR036683">
    <property type="entry name" value="CO_DH_flav_C_dom_sf"/>
</dbReference>
<dbReference type="RefSeq" id="WP_009869694.1">
    <property type="nucleotide sequence ID" value="NZ_JXSL01000024.1"/>
</dbReference>
<organism evidence="5 6">
    <name type="scientific">Paramagnetospirillum magnetotacticum MS-1</name>
    <dbReference type="NCBI Taxonomy" id="272627"/>
    <lineage>
        <taxon>Bacteria</taxon>
        <taxon>Pseudomonadati</taxon>
        <taxon>Pseudomonadota</taxon>
        <taxon>Alphaproteobacteria</taxon>
        <taxon>Rhodospirillales</taxon>
        <taxon>Magnetospirillaceae</taxon>
        <taxon>Paramagnetospirillum</taxon>
    </lineage>
</organism>
<keyword evidence="2" id="KW-0274">FAD</keyword>
<name>A0A0C2YWA3_PARME</name>
<dbReference type="AlphaFoldDB" id="A0A0C2YWA3"/>
<dbReference type="GO" id="GO:0071949">
    <property type="term" value="F:FAD binding"/>
    <property type="evidence" value="ECO:0007669"/>
    <property type="project" value="InterPro"/>
</dbReference>
<dbReference type="Proteomes" id="UP000031971">
    <property type="component" value="Unassembled WGS sequence"/>
</dbReference>
<dbReference type="SMART" id="SM01092">
    <property type="entry name" value="CO_deh_flav_C"/>
    <property type="match status" value="1"/>
</dbReference>
<keyword evidence="3" id="KW-0560">Oxidoreductase</keyword>
<dbReference type="Gene3D" id="3.30.390.50">
    <property type="entry name" value="CO dehydrogenase flavoprotein, C-terminal domain"/>
    <property type="match status" value="1"/>
</dbReference>
<feature type="domain" description="FAD-binding PCMH-type" evidence="4">
    <location>
        <begin position="1"/>
        <end position="165"/>
    </location>
</feature>
<keyword evidence="6" id="KW-1185">Reference proteome</keyword>
<dbReference type="Gene3D" id="3.30.43.10">
    <property type="entry name" value="Uridine Diphospho-n-acetylenolpyruvylglucosamine Reductase, domain 2"/>
    <property type="match status" value="1"/>
</dbReference>
<dbReference type="PANTHER" id="PTHR42659">
    <property type="entry name" value="XANTHINE DEHYDROGENASE SUBUNIT C-RELATED"/>
    <property type="match status" value="1"/>
</dbReference>
<dbReference type="OrthoDB" id="9793944at2"/>
<dbReference type="GO" id="GO:0016491">
    <property type="term" value="F:oxidoreductase activity"/>
    <property type="evidence" value="ECO:0007669"/>
    <property type="project" value="UniProtKB-KW"/>
</dbReference>
<gene>
    <name evidence="5" type="ORF">CCC_04169</name>
</gene>
<keyword evidence="1" id="KW-0285">Flavoprotein</keyword>
<protein>
    <submittedName>
        <fullName evidence="5">4-hydroxybenzoyl-CoA reductase beta subunit</fullName>
    </submittedName>
</protein>
<dbReference type="PROSITE" id="PS51387">
    <property type="entry name" value="FAD_PCMH"/>
    <property type="match status" value="1"/>
</dbReference>
<reference evidence="5 6" key="1">
    <citation type="submission" date="2015-01" db="EMBL/GenBank/DDBJ databases">
        <title>Genome Sequence of Magnetospirillum magnetotacticum Strain MS-1.</title>
        <authorList>
            <person name="Marinov G.K."/>
            <person name="Smalley M.D."/>
            <person name="DeSalvo G."/>
        </authorList>
    </citation>
    <scope>NUCLEOTIDE SEQUENCE [LARGE SCALE GENOMIC DNA]</scope>
    <source>
        <strain evidence="5 6">MS-1</strain>
    </source>
</reference>
<dbReference type="PANTHER" id="PTHR42659:SF2">
    <property type="entry name" value="XANTHINE DEHYDROGENASE SUBUNIT C-RELATED"/>
    <property type="match status" value="1"/>
</dbReference>
<accession>A0A0C2YWA3</accession>
<evidence type="ECO:0000313" key="5">
    <source>
        <dbReference type="EMBL" id="KIL99398.1"/>
    </source>
</evidence>
<dbReference type="InterPro" id="IPR002346">
    <property type="entry name" value="Mopterin_DH_FAD-bd"/>
</dbReference>
<dbReference type="InterPro" id="IPR005107">
    <property type="entry name" value="CO_DH_flav_C"/>
</dbReference>
<dbReference type="STRING" id="272627.CCC_04169"/>
<dbReference type="EMBL" id="JXSL01000024">
    <property type="protein sequence ID" value="KIL99398.1"/>
    <property type="molecule type" value="Genomic_DNA"/>
</dbReference>
<dbReference type="InterPro" id="IPR016166">
    <property type="entry name" value="FAD-bd_PCMH"/>
</dbReference>